<reference evidence="4" key="1">
    <citation type="journal article" date="2019" name="Int. J. Syst. Evol. Microbiol.">
        <title>The Global Catalogue of Microorganisms (GCM) 10K type strain sequencing project: providing services to taxonomists for standard genome sequencing and annotation.</title>
        <authorList>
            <consortium name="The Broad Institute Genomics Platform"/>
            <consortium name="The Broad Institute Genome Sequencing Center for Infectious Disease"/>
            <person name="Wu L."/>
            <person name="Ma J."/>
        </authorList>
    </citation>
    <scope>NUCLEOTIDE SEQUENCE [LARGE SCALE GENOMIC DNA]</scope>
    <source>
        <strain evidence="4">CCUG 50347</strain>
    </source>
</reference>
<proteinExistence type="predicted"/>
<dbReference type="RefSeq" id="WP_274189330.1">
    <property type="nucleotide sequence ID" value="NZ_BAABHN010000055.1"/>
</dbReference>
<dbReference type="InterPro" id="IPR050266">
    <property type="entry name" value="AB_hydrolase_sf"/>
</dbReference>
<dbReference type="GO" id="GO:0016787">
    <property type="term" value="F:hydrolase activity"/>
    <property type="evidence" value="ECO:0007669"/>
    <property type="project" value="UniProtKB-KW"/>
</dbReference>
<organism evidence="3 4">
    <name type="scientific">Actinomycetospora chibensis</name>
    <dbReference type="NCBI Taxonomy" id="663606"/>
    <lineage>
        <taxon>Bacteria</taxon>
        <taxon>Bacillati</taxon>
        <taxon>Actinomycetota</taxon>
        <taxon>Actinomycetes</taxon>
        <taxon>Pseudonocardiales</taxon>
        <taxon>Pseudonocardiaceae</taxon>
        <taxon>Actinomycetospora</taxon>
    </lineage>
</organism>
<dbReference type="Pfam" id="PF00561">
    <property type="entry name" value="Abhydrolase_1"/>
    <property type="match status" value="1"/>
</dbReference>
<accession>A0ABV9RQS5</accession>
<dbReference type="EMBL" id="JBHSIM010000055">
    <property type="protein sequence ID" value="MFC4836110.1"/>
    <property type="molecule type" value="Genomic_DNA"/>
</dbReference>
<dbReference type="Proteomes" id="UP001595909">
    <property type="component" value="Unassembled WGS sequence"/>
</dbReference>
<dbReference type="InterPro" id="IPR000639">
    <property type="entry name" value="Epox_hydrolase-like"/>
</dbReference>
<dbReference type="PANTHER" id="PTHR43798:SF31">
    <property type="entry name" value="AB HYDROLASE SUPERFAMILY PROTEIN YCLE"/>
    <property type="match status" value="1"/>
</dbReference>
<dbReference type="InterPro" id="IPR000073">
    <property type="entry name" value="AB_hydrolase_1"/>
</dbReference>
<name>A0ABV9RQS5_9PSEU</name>
<dbReference type="SUPFAM" id="SSF53474">
    <property type="entry name" value="alpha/beta-Hydrolases"/>
    <property type="match status" value="1"/>
</dbReference>
<dbReference type="InterPro" id="IPR029058">
    <property type="entry name" value="AB_hydrolase_fold"/>
</dbReference>
<gene>
    <name evidence="3" type="ORF">ACFPEL_27130</name>
</gene>
<dbReference type="PANTHER" id="PTHR43798">
    <property type="entry name" value="MONOACYLGLYCEROL LIPASE"/>
    <property type="match status" value="1"/>
</dbReference>
<keyword evidence="4" id="KW-1185">Reference proteome</keyword>
<evidence type="ECO:0000313" key="3">
    <source>
        <dbReference type="EMBL" id="MFC4836110.1"/>
    </source>
</evidence>
<evidence type="ECO:0000259" key="2">
    <source>
        <dbReference type="Pfam" id="PF00561"/>
    </source>
</evidence>
<dbReference type="PRINTS" id="PR00111">
    <property type="entry name" value="ABHYDROLASE"/>
</dbReference>
<dbReference type="Gene3D" id="3.40.50.1820">
    <property type="entry name" value="alpha/beta hydrolase"/>
    <property type="match status" value="1"/>
</dbReference>
<feature type="domain" description="AB hydrolase-1" evidence="2">
    <location>
        <begin position="41"/>
        <end position="282"/>
    </location>
</feature>
<protein>
    <submittedName>
        <fullName evidence="3">Alpha/beta fold hydrolase</fullName>
    </submittedName>
</protein>
<keyword evidence="1 3" id="KW-0378">Hydrolase</keyword>
<evidence type="ECO:0000256" key="1">
    <source>
        <dbReference type="ARBA" id="ARBA00022801"/>
    </source>
</evidence>
<evidence type="ECO:0000313" key="4">
    <source>
        <dbReference type="Proteomes" id="UP001595909"/>
    </source>
</evidence>
<comment type="caution">
    <text evidence="3">The sequence shown here is derived from an EMBL/GenBank/DDBJ whole genome shotgun (WGS) entry which is preliminary data.</text>
</comment>
<dbReference type="PRINTS" id="PR00412">
    <property type="entry name" value="EPOXHYDRLASE"/>
</dbReference>
<sequence>MATGTSRLPVPSGAGDDLAVRERRVVVRGVDTRYLEAGSGPVLVMLHGHEQNAASWRHVMPALAGHRRVIAVSLPGHGESAPPLDGYAPNRDLAASVAEFLDALGIDGVDLVGHSVGGAVALHLALADPDRVRTLTLVASAGLGRAVNPLIALDTLPGLGEWAIMLSRLPGGHLQRTMMSAAMLFAQPWRVPADFFTEAHALGRRPGQLEASTALARALFSAFGQRDVLLDELDTLTMPTLVMWGTWDLVLPAHHARVAVNRLPRGRLALFRACGHLPHVEQPGRFVAELEALLAARPAGRRGRAGREPSAAGP</sequence>